<protein>
    <submittedName>
        <fullName evidence="2">Protein kinase domain-containing protein</fullName>
    </submittedName>
</protein>
<evidence type="ECO:0000313" key="1">
    <source>
        <dbReference type="Proteomes" id="UP000095284"/>
    </source>
</evidence>
<accession>A0A1I7SIX5</accession>
<organism evidence="1 2">
    <name type="scientific">Bursaphelenchus xylophilus</name>
    <name type="common">Pinewood nematode worm</name>
    <name type="synonym">Aphelenchoides xylophilus</name>
    <dbReference type="NCBI Taxonomy" id="6326"/>
    <lineage>
        <taxon>Eukaryota</taxon>
        <taxon>Metazoa</taxon>
        <taxon>Ecdysozoa</taxon>
        <taxon>Nematoda</taxon>
        <taxon>Chromadorea</taxon>
        <taxon>Rhabditida</taxon>
        <taxon>Tylenchina</taxon>
        <taxon>Tylenchomorpha</taxon>
        <taxon>Aphelenchoidea</taxon>
        <taxon>Aphelenchoididae</taxon>
        <taxon>Bursaphelenchus</taxon>
    </lineage>
</organism>
<name>A0A1I7SIX5_BURXY</name>
<dbReference type="WBParaSite" id="BXY_1299800.1">
    <property type="protein sequence ID" value="BXY_1299800.1"/>
    <property type="gene ID" value="BXY_1299800"/>
</dbReference>
<evidence type="ECO:0000313" key="2">
    <source>
        <dbReference type="WBParaSite" id="BXY_1299800.1"/>
    </source>
</evidence>
<reference evidence="2" key="1">
    <citation type="submission" date="2016-11" db="UniProtKB">
        <authorList>
            <consortium name="WormBaseParasite"/>
        </authorList>
    </citation>
    <scope>IDENTIFICATION</scope>
</reference>
<proteinExistence type="predicted"/>
<dbReference type="Proteomes" id="UP000095284">
    <property type="component" value="Unplaced"/>
</dbReference>
<sequence length="82" mass="9414">MRVSKRVDFRYGCVSKRWSVVKGISRQAMTRAEFIKKALAFALQCTAIYQGLQPNNATFDVVTMDAGKVKKFRYEGETETER</sequence>
<dbReference type="AlphaFoldDB" id="A0A1I7SIX5"/>